<dbReference type="Gene3D" id="1.10.443.10">
    <property type="entry name" value="Intergrase catalytic core"/>
    <property type="match status" value="1"/>
</dbReference>
<name>A0ABW1ZQV6_9DEIO</name>
<dbReference type="InterPro" id="IPR002104">
    <property type="entry name" value="Integrase_catalytic"/>
</dbReference>
<dbReference type="PROSITE" id="PS51898">
    <property type="entry name" value="TYR_RECOMBINASE"/>
    <property type="match status" value="1"/>
</dbReference>
<dbReference type="EMBL" id="JBHSWB010000002">
    <property type="protein sequence ID" value="MFC6662918.1"/>
    <property type="molecule type" value="Genomic_DNA"/>
</dbReference>
<feature type="domain" description="Tyr recombinase" evidence="3">
    <location>
        <begin position="1"/>
        <end position="171"/>
    </location>
</feature>
<dbReference type="Pfam" id="PF00589">
    <property type="entry name" value="Phage_integrase"/>
    <property type="match status" value="1"/>
</dbReference>
<dbReference type="InterPro" id="IPR011010">
    <property type="entry name" value="DNA_brk_join_enz"/>
</dbReference>
<evidence type="ECO:0000256" key="2">
    <source>
        <dbReference type="SAM" id="MobiDB-lite"/>
    </source>
</evidence>
<dbReference type="PANTHER" id="PTHR30349:SF81">
    <property type="entry name" value="TYROSINE RECOMBINASE XERC"/>
    <property type="match status" value="1"/>
</dbReference>
<keyword evidence="5" id="KW-1185">Reference proteome</keyword>
<dbReference type="PANTHER" id="PTHR30349">
    <property type="entry name" value="PHAGE INTEGRASE-RELATED"/>
    <property type="match status" value="1"/>
</dbReference>
<accession>A0ABW1ZQV6</accession>
<evidence type="ECO:0000313" key="4">
    <source>
        <dbReference type="EMBL" id="MFC6662918.1"/>
    </source>
</evidence>
<feature type="compositionally biased region" description="Basic and acidic residues" evidence="2">
    <location>
        <begin position="18"/>
        <end position="28"/>
    </location>
</feature>
<comment type="caution">
    <text evidence="4">The sequence shown here is derived from an EMBL/GenBank/DDBJ whole genome shotgun (WGS) entry which is preliminary data.</text>
</comment>
<protein>
    <submittedName>
        <fullName evidence="4">Tyrosine-type recombinase/integrase</fullName>
    </submittedName>
</protein>
<feature type="compositionally biased region" description="Basic and acidic residues" evidence="2">
    <location>
        <begin position="36"/>
        <end position="45"/>
    </location>
</feature>
<dbReference type="CDD" id="cd00397">
    <property type="entry name" value="DNA_BRE_C"/>
    <property type="match status" value="1"/>
</dbReference>
<evidence type="ECO:0000259" key="3">
    <source>
        <dbReference type="PROSITE" id="PS51898"/>
    </source>
</evidence>
<evidence type="ECO:0000256" key="1">
    <source>
        <dbReference type="ARBA" id="ARBA00023172"/>
    </source>
</evidence>
<dbReference type="InterPro" id="IPR013762">
    <property type="entry name" value="Integrase-like_cat_sf"/>
</dbReference>
<keyword evidence="1" id="KW-0233">DNA recombination</keyword>
<reference evidence="5" key="1">
    <citation type="journal article" date="2019" name="Int. J. Syst. Evol. Microbiol.">
        <title>The Global Catalogue of Microorganisms (GCM) 10K type strain sequencing project: providing services to taxonomists for standard genome sequencing and annotation.</title>
        <authorList>
            <consortium name="The Broad Institute Genomics Platform"/>
            <consortium name="The Broad Institute Genome Sequencing Center for Infectious Disease"/>
            <person name="Wu L."/>
            <person name="Ma J."/>
        </authorList>
    </citation>
    <scope>NUCLEOTIDE SEQUENCE [LARGE SCALE GENOMIC DNA]</scope>
    <source>
        <strain evidence="5">CCUG 63830</strain>
    </source>
</reference>
<sequence>MGEAQALQRRGPRRAARGLRDAGGRDHPAGGPLRPAEQRDADPAARGRTFGRAGAVRHRGGQGGKRQDVPLSRTATAALRTWLVATPHAKEFVLAIRTRRGVEKAVKRLCAAAGVQYGGREVHGLRHSAGTRMYVATQDLIEVRDLLRHRGISTTEVYVNYARAGKKKANADW</sequence>
<evidence type="ECO:0000313" key="5">
    <source>
        <dbReference type="Proteomes" id="UP001596317"/>
    </source>
</evidence>
<dbReference type="RefSeq" id="WP_380059088.1">
    <property type="nucleotide sequence ID" value="NZ_JBHSWB010000002.1"/>
</dbReference>
<dbReference type="Proteomes" id="UP001596317">
    <property type="component" value="Unassembled WGS sequence"/>
</dbReference>
<gene>
    <name evidence="4" type="ORF">ACFP90_23015</name>
</gene>
<proteinExistence type="predicted"/>
<dbReference type="SUPFAM" id="SSF56349">
    <property type="entry name" value="DNA breaking-rejoining enzymes"/>
    <property type="match status" value="1"/>
</dbReference>
<organism evidence="4 5">
    <name type="scientific">Deinococcus multiflagellatus</name>
    <dbReference type="NCBI Taxonomy" id="1656887"/>
    <lineage>
        <taxon>Bacteria</taxon>
        <taxon>Thermotogati</taxon>
        <taxon>Deinococcota</taxon>
        <taxon>Deinococci</taxon>
        <taxon>Deinococcales</taxon>
        <taxon>Deinococcaceae</taxon>
        <taxon>Deinococcus</taxon>
    </lineage>
</organism>
<dbReference type="InterPro" id="IPR050090">
    <property type="entry name" value="Tyrosine_recombinase_XerCD"/>
</dbReference>
<feature type="region of interest" description="Disordered" evidence="2">
    <location>
        <begin position="1"/>
        <end position="46"/>
    </location>
</feature>